<keyword evidence="6" id="KW-0997">Cell inner membrane</keyword>
<evidence type="ECO:0000313" key="18">
    <source>
        <dbReference type="Proteomes" id="UP000284508"/>
    </source>
</evidence>
<evidence type="ECO:0000256" key="4">
    <source>
        <dbReference type="ARBA" id="ARBA00022475"/>
    </source>
</evidence>
<dbReference type="GO" id="GO:0005886">
    <property type="term" value="C:plasma membrane"/>
    <property type="evidence" value="ECO:0007669"/>
    <property type="project" value="UniProtKB-SubCell"/>
</dbReference>
<comment type="subcellular location">
    <subcellularLocation>
        <location evidence="1">Cell inner membrane</location>
        <topology evidence="1">Peripheral membrane protein</topology>
    </subcellularLocation>
</comment>
<evidence type="ECO:0000256" key="7">
    <source>
        <dbReference type="ARBA" id="ARBA00022723"/>
    </source>
</evidence>
<reference evidence="17 18" key="1">
    <citation type="journal article" date="2018" name="BMC Microbiol.">
        <title>Genome sequencing of strains of the most prevalent clonal group of O1:K1:H7 Escherichia coli that causes neonatal meningitis in France.</title>
        <authorList>
            <person name="Geslain G."/>
            <person name="Birgy A."/>
            <person name="Adiba S."/>
            <person name="Magnan M."/>
            <person name="Courroux C."/>
            <person name="Levy C."/>
            <person name="Cohen R."/>
            <person name="Bidet P."/>
            <person name="Bonacorsi S."/>
        </authorList>
    </citation>
    <scope>NUCLEOTIDE SEQUENCE [LARGE SCALE GENOMIC DNA]</scope>
    <source>
        <strain evidence="17 18">S308</strain>
    </source>
</reference>
<dbReference type="InterPro" id="IPR017753">
    <property type="entry name" value="G3P_DH_GlpC_su"/>
</dbReference>
<comment type="pathway">
    <text evidence="2">Polyol metabolism; glycerol degradation via glycerol kinase pathway; glycerone phosphate from sn-glycerol 3-phosphate (anaerobic route): step 1/1.</text>
</comment>
<dbReference type="SUPFAM" id="SSF46548">
    <property type="entry name" value="alpha-helical ferredoxin"/>
    <property type="match status" value="1"/>
</dbReference>
<proteinExistence type="predicted"/>
<comment type="function">
    <text evidence="13">Electron transfer protein; may also function as the membrane anchor for the GlpAB dimer.</text>
</comment>
<evidence type="ECO:0000256" key="2">
    <source>
        <dbReference type="ARBA" id="ARBA00005157"/>
    </source>
</evidence>
<feature type="non-terminal residue" evidence="17">
    <location>
        <position position="210"/>
    </location>
</feature>
<dbReference type="Gene3D" id="1.10.1060.10">
    <property type="entry name" value="Alpha-helical ferredoxin"/>
    <property type="match status" value="1"/>
</dbReference>
<dbReference type="InterPro" id="IPR017896">
    <property type="entry name" value="4Fe4S_Fe-S-bd"/>
</dbReference>
<dbReference type="GO" id="GO:0051539">
    <property type="term" value="F:4 iron, 4 sulfur cluster binding"/>
    <property type="evidence" value="ECO:0007669"/>
    <property type="project" value="UniProtKB-KW"/>
</dbReference>
<evidence type="ECO:0000256" key="1">
    <source>
        <dbReference type="ARBA" id="ARBA00004417"/>
    </source>
</evidence>
<dbReference type="InterPro" id="IPR009051">
    <property type="entry name" value="Helical_ferredxn"/>
</dbReference>
<dbReference type="EMBL" id="QXHA01001602">
    <property type="protein sequence ID" value="RIB39204.1"/>
    <property type="molecule type" value="Genomic_DNA"/>
</dbReference>
<keyword evidence="7" id="KW-0479">Metal-binding</keyword>
<dbReference type="Proteomes" id="UP000284508">
    <property type="component" value="Unassembled WGS sequence"/>
</dbReference>
<evidence type="ECO:0000256" key="6">
    <source>
        <dbReference type="ARBA" id="ARBA00022519"/>
    </source>
</evidence>
<evidence type="ECO:0000256" key="3">
    <source>
        <dbReference type="ARBA" id="ARBA00022448"/>
    </source>
</evidence>
<evidence type="ECO:0000313" key="17">
    <source>
        <dbReference type="EMBL" id="RIB39204.1"/>
    </source>
</evidence>
<gene>
    <name evidence="17" type="primary">glpC</name>
    <name evidence="17" type="ORF">D3C88_25180</name>
</gene>
<protein>
    <recommendedName>
        <fullName evidence="15">Anaerobic glycerol-3-phosphate dehydrogenase subunit C</fullName>
    </recommendedName>
</protein>
<evidence type="ECO:0000256" key="5">
    <source>
        <dbReference type="ARBA" id="ARBA00022485"/>
    </source>
</evidence>
<dbReference type="Pfam" id="PF02754">
    <property type="entry name" value="CCG"/>
    <property type="match status" value="1"/>
</dbReference>
<name>A0A418GED3_ECOLX</name>
<organism evidence="17 18">
    <name type="scientific">Escherichia coli</name>
    <dbReference type="NCBI Taxonomy" id="562"/>
    <lineage>
        <taxon>Bacteria</taxon>
        <taxon>Pseudomonadati</taxon>
        <taxon>Pseudomonadota</taxon>
        <taxon>Gammaproteobacteria</taxon>
        <taxon>Enterobacterales</taxon>
        <taxon>Enterobacteriaceae</taxon>
        <taxon>Escherichia</taxon>
    </lineage>
</organism>
<dbReference type="PANTHER" id="PTHR32479">
    <property type="entry name" value="GLYCOLATE OXIDASE IRON-SULFUR SUBUNIT"/>
    <property type="match status" value="1"/>
</dbReference>
<dbReference type="GO" id="GO:0009061">
    <property type="term" value="P:anaerobic respiration"/>
    <property type="evidence" value="ECO:0007669"/>
    <property type="project" value="InterPro"/>
</dbReference>
<keyword evidence="4" id="KW-1003">Cell membrane</keyword>
<keyword evidence="5" id="KW-0004">4Fe-4S</keyword>
<feature type="domain" description="4Fe-4S ferredoxin-type" evidence="16">
    <location>
        <begin position="1"/>
        <end position="29"/>
    </location>
</feature>
<comment type="subunit">
    <text evidence="14">Composed of a catalytic GlpA/B dimer and of GlpC.</text>
</comment>
<keyword evidence="12" id="KW-0472">Membrane</keyword>
<accession>A0A418GED3</accession>
<feature type="domain" description="4Fe-4S ferredoxin-type" evidence="16">
    <location>
        <begin position="45"/>
        <end position="70"/>
    </location>
</feature>
<comment type="caution">
    <text evidence="17">The sequence shown here is derived from an EMBL/GenBank/DDBJ whole genome shotgun (WGS) entry which is preliminary data.</text>
</comment>
<evidence type="ECO:0000256" key="11">
    <source>
        <dbReference type="ARBA" id="ARBA00023014"/>
    </source>
</evidence>
<evidence type="ECO:0000256" key="12">
    <source>
        <dbReference type="ARBA" id="ARBA00023136"/>
    </source>
</evidence>
<dbReference type="FunFam" id="1.10.1060.10:FF:000008">
    <property type="entry name" value="Glycerol-3-phosphate dehydrogenase, anaerobic, C subunit"/>
    <property type="match status" value="1"/>
</dbReference>
<dbReference type="PANTHER" id="PTHR32479:SF19">
    <property type="entry name" value="ANAEROBIC GLYCEROL-3-PHOSPHATE DEHYDROGENASE SUBUNIT C"/>
    <property type="match status" value="1"/>
</dbReference>
<evidence type="ECO:0000256" key="15">
    <source>
        <dbReference type="ARBA" id="ARBA00067433"/>
    </source>
</evidence>
<keyword evidence="8" id="KW-0677">Repeat</keyword>
<evidence type="ECO:0000259" key="16">
    <source>
        <dbReference type="PROSITE" id="PS51379"/>
    </source>
</evidence>
<evidence type="ECO:0000256" key="13">
    <source>
        <dbReference type="ARBA" id="ARBA00059456"/>
    </source>
</evidence>
<keyword evidence="11" id="KW-0411">Iron-sulfur</keyword>
<dbReference type="NCBIfam" id="TIGR03379">
    <property type="entry name" value="glycerol3P_GlpC"/>
    <property type="match status" value="1"/>
</dbReference>
<dbReference type="GO" id="GO:0016491">
    <property type="term" value="F:oxidoreductase activity"/>
    <property type="evidence" value="ECO:0007669"/>
    <property type="project" value="UniProtKB-KW"/>
</dbReference>
<keyword evidence="9" id="KW-0249">Electron transport</keyword>
<dbReference type="InterPro" id="IPR004017">
    <property type="entry name" value="Cys_rich_dom"/>
</dbReference>
<dbReference type="GO" id="GO:0009331">
    <property type="term" value="C:glycerol-3-phosphate dehydrogenase (FAD) complex"/>
    <property type="evidence" value="ECO:0007669"/>
    <property type="project" value="InterPro"/>
</dbReference>
<evidence type="ECO:0000256" key="10">
    <source>
        <dbReference type="ARBA" id="ARBA00023004"/>
    </source>
</evidence>
<dbReference type="PROSITE" id="PS00198">
    <property type="entry name" value="4FE4S_FER_1"/>
    <property type="match status" value="1"/>
</dbReference>
<dbReference type="AlphaFoldDB" id="A0A418GED3"/>
<dbReference type="InterPro" id="IPR017900">
    <property type="entry name" value="4Fe4S_Fe_S_CS"/>
</dbReference>
<dbReference type="PROSITE" id="PS51379">
    <property type="entry name" value="4FE4S_FER_2"/>
    <property type="match status" value="2"/>
</dbReference>
<dbReference type="Pfam" id="PF13183">
    <property type="entry name" value="Fer4_8"/>
    <property type="match status" value="1"/>
</dbReference>
<keyword evidence="10" id="KW-0408">Iron</keyword>
<evidence type="ECO:0000256" key="14">
    <source>
        <dbReference type="ARBA" id="ARBA00062466"/>
    </source>
</evidence>
<sequence length="210" mass="23278">MNDTSFENCIKCTVCTTACPVSRVNPGYPGPKQAGPDGERLRLKDGALYDEALKYCINCKRCEVACPSDVKIGDIIQRARAKYDTTRPSLRNFVLSHTDLMGSVSTPFAPIVNTATSLKPVRQLLDAALKIDHRRTLPKYSFGTFRRWYRSVAAQQAQYKDQVAFFHGCFVNYNHPQLGKDLIKVLNAMGTGVQLLSKEKCCGVPLIANG</sequence>
<evidence type="ECO:0000256" key="9">
    <source>
        <dbReference type="ARBA" id="ARBA00022982"/>
    </source>
</evidence>
<keyword evidence="3" id="KW-0813">Transport</keyword>
<dbReference type="GO" id="GO:0046872">
    <property type="term" value="F:metal ion binding"/>
    <property type="evidence" value="ECO:0007669"/>
    <property type="project" value="UniProtKB-KW"/>
</dbReference>
<dbReference type="NCBIfam" id="NF008369">
    <property type="entry name" value="PRK11168.1"/>
    <property type="match status" value="1"/>
</dbReference>
<keyword evidence="17" id="KW-0560">Oxidoreductase</keyword>
<evidence type="ECO:0000256" key="8">
    <source>
        <dbReference type="ARBA" id="ARBA00022737"/>
    </source>
</evidence>